<dbReference type="Pfam" id="PF00483">
    <property type="entry name" value="NTP_transferase"/>
    <property type="match status" value="1"/>
</dbReference>
<dbReference type="InterPro" id="IPR029044">
    <property type="entry name" value="Nucleotide-diphossugar_trans"/>
</dbReference>
<evidence type="ECO:0000259" key="3">
    <source>
        <dbReference type="Pfam" id="PF00483"/>
    </source>
</evidence>
<dbReference type="EMBL" id="BSPD01000031">
    <property type="protein sequence ID" value="GLS25619.1"/>
    <property type="molecule type" value="Genomic_DNA"/>
</dbReference>
<gene>
    <name evidence="4" type="ORF">GCM10007877_13330</name>
</gene>
<dbReference type="CDD" id="cd06422">
    <property type="entry name" value="NTP_transferase_like_1"/>
    <property type="match status" value="1"/>
</dbReference>
<dbReference type="SUPFAM" id="SSF53448">
    <property type="entry name" value="Nucleotide-diphospho-sugar transferases"/>
    <property type="match status" value="1"/>
</dbReference>
<keyword evidence="1" id="KW-0808">Transferase</keyword>
<dbReference type="Gene3D" id="3.90.550.10">
    <property type="entry name" value="Spore Coat Polysaccharide Biosynthesis Protein SpsA, Chain A"/>
    <property type="match status" value="1"/>
</dbReference>
<dbReference type="RefSeq" id="WP_232594153.1">
    <property type="nucleotide sequence ID" value="NZ_BSPD01000031.1"/>
</dbReference>
<feature type="domain" description="Nucleotidyl transferase" evidence="3">
    <location>
        <begin position="7"/>
        <end position="248"/>
    </location>
</feature>
<name>A0AA37T2E8_9GAMM</name>
<organism evidence="4 5">
    <name type="scientific">Marinibactrum halimedae</name>
    <dbReference type="NCBI Taxonomy" id="1444977"/>
    <lineage>
        <taxon>Bacteria</taxon>
        <taxon>Pseudomonadati</taxon>
        <taxon>Pseudomonadota</taxon>
        <taxon>Gammaproteobacteria</taxon>
        <taxon>Cellvibrionales</taxon>
        <taxon>Cellvibrionaceae</taxon>
        <taxon>Marinibactrum</taxon>
    </lineage>
</organism>
<evidence type="ECO:0000313" key="4">
    <source>
        <dbReference type="EMBL" id="GLS25619.1"/>
    </source>
</evidence>
<evidence type="ECO:0000256" key="2">
    <source>
        <dbReference type="ARBA" id="ARBA00022695"/>
    </source>
</evidence>
<dbReference type="InterPro" id="IPR050065">
    <property type="entry name" value="GlmU-like"/>
</dbReference>
<dbReference type="Proteomes" id="UP001156870">
    <property type="component" value="Unassembled WGS sequence"/>
</dbReference>
<dbReference type="AlphaFoldDB" id="A0AA37T2E8"/>
<reference evidence="4 5" key="1">
    <citation type="journal article" date="2014" name="Int. J. Syst. Evol. Microbiol.">
        <title>Complete genome sequence of Corynebacterium casei LMG S-19264T (=DSM 44701T), isolated from a smear-ripened cheese.</title>
        <authorList>
            <consortium name="US DOE Joint Genome Institute (JGI-PGF)"/>
            <person name="Walter F."/>
            <person name="Albersmeier A."/>
            <person name="Kalinowski J."/>
            <person name="Ruckert C."/>
        </authorList>
    </citation>
    <scope>NUCLEOTIDE SEQUENCE [LARGE SCALE GENOMIC DNA]</scope>
    <source>
        <strain evidence="4 5">NBRC 110095</strain>
    </source>
</reference>
<evidence type="ECO:0000256" key="1">
    <source>
        <dbReference type="ARBA" id="ARBA00022679"/>
    </source>
</evidence>
<keyword evidence="2" id="KW-0548">Nucleotidyltransferase</keyword>
<dbReference type="GO" id="GO:0016779">
    <property type="term" value="F:nucleotidyltransferase activity"/>
    <property type="evidence" value="ECO:0007669"/>
    <property type="project" value="UniProtKB-KW"/>
</dbReference>
<keyword evidence="5" id="KW-1185">Reference proteome</keyword>
<sequence>MGQVTTAMLLAAGEGRRMRPLTENTPKPLLKVGEYSLIEHQLFRLKQAGIESVVVNIAYLGDQIKSSLGDGRQYGLSIMFSEENEPLETGGGISKALPLLEKFSSDGRFVLVNADIWSDYPLQLLTQRELPEEVCGHLIMVPNPEHNQTGDFYVNSEGYLTCLNHKLQNNRTAPNTGAPLSTPDLGTYNSGTYSGLALLRTRLISEYPERRAYFGLREVFDYFLGRKQLTAEMHTGDWRDIGTPERLDQLRHAYRCQNPVIG</sequence>
<protein>
    <submittedName>
        <fullName evidence="4">Nucleotidyltransferase</fullName>
    </submittedName>
</protein>
<proteinExistence type="predicted"/>
<dbReference type="PANTHER" id="PTHR43584">
    <property type="entry name" value="NUCLEOTIDYL TRANSFERASE"/>
    <property type="match status" value="1"/>
</dbReference>
<comment type="caution">
    <text evidence="4">The sequence shown here is derived from an EMBL/GenBank/DDBJ whole genome shotgun (WGS) entry which is preliminary data.</text>
</comment>
<evidence type="ECO:0000313" key="5">
    <source>
        <dbReference type="Proteomes" id="UP001156870"/>
    </source>
</evidence>
<dbReference type="InterPro" id="IPR005835">
    <property type="entry name" value="NTP_transferase_dom"/>
</dbReference>
<accession>A0AA37T2E8</accession>
<dbReference type="PANTHER" id="PTHR43584:SF8">
    <property type="entry name" value="N-ACETYLMURAMATE ALPHA-1-PHOSPHATE URIDYLYLTRANSFERASE"/>
    <property type="match status" value="1"/>
</dbReference>